<name>A0AAU7JEK6_9HYPH</name>
<dbReference type="CDD" id="cd06261">
    <property type="entry name" value="TM_PBP2"/>
    <property type="match status" value="1"/>
</dbReference>
<feature type="transmembrane region" description="Helical" evidence="8">
    <location>
        <begin position="12"/>
        <end position="35"/>
    </location>
</feature>
<feature type="transmembrane region" description="Helical" evidence="8">
    <location>
        <begin position="103"/>
        <end position="127"/>
    </location>
</feature>
<comment type="similarity">
    <text evidence="8">Belongs to the binding-protein-dependent transport system permease family.</text>
</comment>
<keyword evidence="6 8" id="KW-1133">Transmembrane helix</keyword>
<proteinExistence type="inferred from homology"/>
<dbReference type="PANTHER" id="PTHR43357:SF4">
    <property type="entry name" value="INNER MEMBRANE ABC TRANSPORTER PERMEASE PROTEIN YDCV"/>
    <property type="match status" value="1"/>
</dbReference>
<feature type="domain" description="ABC transmembrane type-1" evidence="9">
    <location>
        <begin position="68"/>
        <end position="256"/>
    </location>
</feature>
<dbReference type="Pfam" id="PF00528">
    <property type="entry name" value="BPD_transp_1"/>
    <property type="match status" value="1"/>
</dbReference>
<organism evidence="10">
    <name type="scientific">Alsobacter sp. KACC 23698</name>
    <dbReference type="NCBI Taxonomy" id="3149229"/>
    <lineage>
        <taxon>Bacteria</taxon>
        <taxon>Pseudomonadati</taxon>
        <taxon>Pseudomonadota</taxon>
        <taxon>Alphaproteobacteria</taxon>
        <taxon>Hyphomicrobiales</taxon>
        <taxon>Alsobacteraceae</taxon>
        <taxon>Alsobacter</taxon>
    </lineage>
</organism>
<comment type="subcellular location">
    <subcellularLocation>
        <location evidence="1">Cell inner membrane</location>
        <topology evidence="1">Multi-pass membrane protein</topology>
    </subcellularLocation>
    <subcellularLocation>
        <location evidence="8">Cell membrane</location>
        <topology evidence="8">Multi-pass membrane protein</topology>
    </subcellularLocation>
</comment>
<feature type="transmembrane region" description="Helical" evidence="8">
    <location>
        <begin position="70"/>
        <end position="91"/>
    </location>
</feature>
<evidence type="ECO:0000313" key="10">
    <source>
        <dbReference type="EMBL" id="XBO38635.1"/>
    </source>
</evidence>
<accession>A0AAU7JEK6</accession>
<dbReference type="PROSITE" id="PS50928">
    <property type="entry name" value="ABC_TM1"/>
    <property type="match status" value="1"/>
</dbReference>
<dbReference type="InterPro" id="IPR035906">
    <property type="entry name" value="MetI-like_sf"/>
</dbReference>
<feature type="transmembrane region" description="Helical" evidence="8">
    <location>
        <begin position="237"/>
        <end position="256"/>
    </location>
</feature>
<dbReference type="Gene3D" id="1.10.3720.10">
    <property type="entry name" value="MetI-like"/>
    <property type="match status" value="1"/>
</dbReference>
<evidence type="ECO:0000256" key="7">
    <source>
        <dbReference type="ARBA" id="ARBA00023136"/>
    </source>
</evidence>
<evidence type="ECO:0000256" key="6">
    <source>
        <dbReference type="ARBA" id="ARBA00022989"/>
    </source>
</evidence>
<evidence type="ECO:0000256" key="1">
    <source>
        <dbReference type="ARBA" id="ARBA00004429"/>
    </source>
</evidence>
<dbReference type="SUPFAM" id="SSF161098">
    <property type="entry name" value="MetI-like"/>
    <property type="match status" value="1"/>
</dbReference>
<keyword evidence="7 8" id="KW-0472">Membrane</keyword>
<feature type="transmembrane region" description="Helical" evidence="8">
    <location>
        <begin position="189"/>
        <end position="205"/>
    </location>
</feature>
<keyword evidence="4" id="KW-0997">Cell inner membrane</keyword>
<evidence type="ECO:0000256" key="2">
    <source>
        <dbReference type="ARBA" id="ARBA00022448"/>
    </source>
</evidence>
<dbReference type="GO" id="GO:0005886">
    <property type="term" value="C:plasma membrane"/>
    <property type="evidence" value="ECO:0007669"/>
    <property type="project" value="UniProtKB-SubCell"/>
</dbReference>
<dbReference type="InterPro" id="IPR000515">
    <property type="entry name" value="MetI-like"/>
</dbReference>
<evidence type="ECO:0000256" key="3">
    <source>
        <dbReference type="ARBA" id="ARBA00022475"/>
    </source>
</evidence>
<evidence type="ECO:0000256" key="4">
    <source>
        <dbReference type="ARBA" id="ARBA00022519"/>
    </source>
</evidence>
<dbReference type="AlphaFoldDB" id="A0AAU7JEK6"/>
<reference evidence="10" key="1">
    <citation type="submission" date="2024-05" db="EMBL/GenBank/DDBJ databases">
        <authorList>
            <person name="Kim S."/>
            <person name="Heo J."/>
            <person name="Choi H."/>
            <person name="Choi Y."/>
            <person name="Kwon S.-W."/>
            <person name="Kim Y."/>
        </authorList>
    </citation>
    <scope>NUCLEOTIDE SEQUENCE</scope>
    <source>
        <strain evidence="10">KACC 23698</strain>
    </source>
</reference>
<keyword evidence="2 8" id="KW-0813">Transport</keyword>
<dbReference type="EMBL" id="CP157484">
    <property type="protein sequence ID" value="XBO38635.1"/>
    <property type="molecule type" value="Genomic_DNA"/>
</dbReference>
<dbReference type="PANTHER" id="PTHR43357">
    <property type="entry name" value="INNER MEMBRANE ABC TRANSPORTER PERMEASE PROTEIN YDCV"/>
    <property type="match status" value="1"/>
</dbReference>
<evidence type="ECO:0000256" key="8">
    <source>
        <dbReference type="RuleBase" id="RU363032"/>
    </source>
</evidence>
<keyword evidence="3" id="KW-1003">Cell membrane</keyword>
<evidence type="ECO:0000259" key="9">
    <source>
        <dbReference type="PROSITE" id="PS50928"/>
    </source>
</evidence>
<gene>
    <name evidence="10" type="ORF">ABEG18_23550</name>
</gene>
<dbReference type="GO" id="GO:0055085">
    <property type="term" value="P:transmembrane transport"/>
    <property type="evidence" value="ECO:0007669"/>
    <property type="project" value="InterPro"/>
</dbReference>
<sequence>MSADARQGAPGILLYGLSALAVVFLAAPLIVPIAISFSDTPFVTFPPRGFTLKWYAKILNEPEFTGSFQFSLLLATAAAAGSIVLGTLAAFALQRYRFPGRTLVQSLILSPLVFPMLVTGIALLRFFTTIGSHNALVNLVIGHMLVTMPYVVRTVTASLALIDPNIEDAARTLGGGPLRVFWRITRPRIMPGIVAGGLFAFVTSFDNYPISMWLADAEHIPLPLTIFTLTARFFDPSIAAIAALMIAFSMLIVLAIEKATGLRKAMSV</sequence>
<feature type="transmembrane region" description="Helical" evidence="8">
    <location>
        <begin position="133"/>
        <end position="152"/>
    </location>
</feature>
<protein>
    <submittedName>
        <fullName evidence="10">ABC transporter permease</fullName>
    </submittedName>
</protein>
<evidence type="ECO:0000256" key="5">
    <source>
        <dbReference type="ARBA" id="ARBA00022692"/>
    </source>
</evidence>
<dbReference type="RefSeq" id="WP_406855475.1">
    <property type="nucleotide sequence ID" value="NZ_CP157484.1"/>
</dbReference>
<keyword evidence="5 8" id="KW-0812">Transmembrane</keyword>